<keyword evidence="3" id="KW-1003">Cell membrane</keyword>
<evidence type="ECO:0000256" key="7">
    <source>
        <dbReference type="ARBA" id="ARBA00023136"/>
    </source>
</evidence>
<evidence type="ECO:0000256" key="4">
    <source>
        <dbReference type="ARBA" id="ARBA00022519"/>
    </source>
</evidence>
<evidence type="ECO:0000313" key="10">
    <source>
        <dbReference type="EMBL" id="SFD08171.1"/>
    </source>
</evidence>
<feature type="transmembrane region" description="Helical" evidence="8">
    <location>
        <begin position="41"/>
        <end position="59"/>
    </location>
</feature>
<dbReference type="GO" id="GO:0030395">
    <property type="term" value="F:lactose binding"/>
    <property type="evidence" value="ECO:0007669"/>
    <property type="project" value="TreeGrafter"/>
</dbReference>
<dbReference type="InterPro" id="IPR026032">
    <property type="entry name" value="HcaT-like"/>
</dbReference>
<dbReference type="NCBIfam" id="NF037955">
    <property type="entry name" value="mfs"/>
    <property type="match status" value="1"/>
</dbReference>
<dbReference type="PIRSF" id="PIRSF004925">
    <property type="entry name" value="HcaT"/>
    <property type="match status" value="1"/>
</dbReference>
<evidence type="ECO:0000259" key="9">
    <source>
        <dbReference type="Pfam" id="PF12832"/>
    </source>
</evidence>
<dbReference type="Proteomes" id="UP000198611">
    <property type="component" value="Unassembled WGS sequence"/>
</dbReference>
<feature type="transmembrane region" description="Helical" evidence="8">
    <location>
        <begin position="297"/>
        <end position="318"/>
    </location>
</feature>
<feature type="transmembrane region" description="Helical" evidence="8">
    <location>
        <begin position="235"/>
        <end position="255"/>
    </location>
</feature>
<feature type="transmembrane region" description="Helical" evidence="8">
    <location>
        <begin position="267"/>
        <end position="285"/>
    </location>
</feature>
<dbReference type="InterPro" id="IPR036259">
    <property type="entry name" value="MFS_trans_sf"/>
</dbReference>
<keyword evidence="2" id="KW-0813">Transport</keyword>
<evidence type="ECO:0000256" key="1">
    <source>
        <dbReference type="ARBA" id="ARBA00004429"/>
    </source>
</evidence>
<evidence type="ECO:0000256" key="5">
    <source>
        <dbReference type="ARBA" id="ARBA00022692"/>
    </source>
</evidence>
<keyword evidence="7 8" id="KW-0472">Membrane</keyword>
<dbReference type="PANTHER" id="PTHR23522">
    <property type="entry name" value="BLL5896 PROTEIN"/>
    <property type="match status" value="1"/>
</dbReference>
<keyword evidence="6 8" id="KW-1133">Transmembrane helix</keyword>
<name>A0A1I1PE08_9GAMM</name>
<dbReference type="STRING" id="1123397.SAMN05660831_00748"/>
<dbReference type="EMBL" id="FOMJ01000001">
    <property type="protein sequence ID" value="SFD08171.1"/>
    <property type="molecule type" value="Genomic_DNA"/>
</dbReference>
<dbReference type="Pfam" id="PF12832">
    <property type="entry name" value="MFS_1_like"/>
    <property type="match status" value="1"/>
</dbReference>
<proteinExistence type="predicted"/>
<evidence type="ECO:0000256" key="8">
    <source>
        <dbReference type="SAM" id="Phobius"/>
    </source>
</evidence>
<dbReference type="GO" id="GO:0005886">
    <property type="term" value="C:plasma membrane"/>
    <property type="evidence" value="ECO:0007669"/>
    <property type="project" value="UniProtKB-SubCell"/>
</dbReference>
<protein>
    <submittedName>
        <fullName evidence="10">MFS transporter, PPP family, 3-phenylpropionic acid transporter</fullName>
    </submittedName>
</protein>
<feature type="transmembrane region" description="Helical" evidence="8">
    <location>
        <begin position="93"/>
        <end position="111"/>
    </location>
</feature>
<accession>A0A1I1PE08</accession>
<comment type="subcellular location">
    <subcellularLocation>
        <location evidence="1">Cell inner membrane</location>
        <topology evidence="1">Multi-pass membrane protein</topology>
    </subcellularLocation>
</comment>
<feature type="domain" description="Major facilitator superfamily associated" evidence="9">
    <location>
        <begin position="7"/>
        <end position="359"/>
    </location>
</feature>
<sequence length="390" mass="41471">MSGIPYGRLSAFYLFYFAVLGTLVPYWPVYLDHLAFSSAEIGGLMALVMGTKIVAPNFWGWLADRSGRRMPWVRSGSLLGLAAFAFVPTAHDFWSLAAVMLAFSFFWNAVLAQFEANTFNHLRGEEARYSHIRLWGSVGFILTATGLGPLMDSVGAALVPWAVGLGLAAIWVTSLTAPEAPPAHATGEGEEGLGRVLRQPAVIAFLAACLLMQASHGPYYTFFSLYMADVGYRGWSTGLLWGLGVAAEVVMFLVMHRIMGRFRLTPLLVLAFSLATLRWLVLALFPGSVSLVVGAQLLHAASFGLYHAVAIALVHRIFRGRLQGRGQALYSSLGFGAGGALGSLYGGLLWDGAGAAVTFAGAAGMAALGGILALLAVPRLMGQRAPAAVE</sequence>
<dbReference type="AlphaFoldDB" id="A0A1I1PE08"/>
<organism evidence="10 11">
    <name type="scientific">Thiohalospira halophila DSM 15071</name>
    <dbReference type="NCBI Taxonomy" id="1123397"/>
    <lineage>
        <taxon>Bacteria</taxon>
        <taxon>Pseudomonadati</taxon>
        <taxon>Pseudomonadota</taxon>
        <taxon>Gammaproteobacteria</taxon>
        <taxon>Thiohalospirales</taxon>
        <taxon>Thiohalospiraceae</taxon>
        <taxon>Thiohalospira</taxon>
    </lineage>
</organism>
<feature type="transmembrane region" description="Helical" evidence="8">
    <location>
        <begin position="71"/>
        <end position="87"/>
    </location>
</feature>
<evidence type="ECO:0000313" key="11">
    <source>
        <dbReference type="Proteomes" id="UP000198611"/>
    </source>
</evidence>
<keyword evidence="4" id="KW-0997">Cell inner membrane</keyword>
<feature type="transmembrane region" description="Helical" evidence="8">
    <location>
        <begin position="157"/>
        <end position="175"/>
    </location>
</feature>
<feature type="transmembrane region" description="Helical" evidence="8">
    <location>
        <begin position="356"/>
        <end position="377"/>
    </location>
</feature>
<dbReference type="SUPFAM" id="SSF103473">
    <property type="entry name" value="MFS general substrate transporter"/>
    <property type="match status" value="1"/>
</dbReference>
<dbReference type="GO" id="GO:0015528">
    <property type="term" value="F:lactose:proton symporter activity"/>
    <property type="evidence" value="ECO:0007669"/>
    <property type="project" value="TreeGrafter"/>
</dbReference>
<keyword evidence="11" id="KW-1185">Reference proteome</keyword>
<dbReference type="InterPro" id="IPR024989">
    <property type="entry name" value="MFS_assoc_dom"/>
</dbReference>
<feature type="transmembrane region" description="Helical" evidence="8">
    <location>
        <begin position="330"/>
        <end position="350"/>
    </location>
</feature>
<feature type="transmembrane region" description="Helical" evidence="8">
    <location>
        <begin position="196"/>
        <end position="215"/>
    </location>
</feature>
<evidence type="ECO:0000256" key="3">
    <source>
        <dbReference type="ARBA" id="ARBA00022475"/>
    </source>
</evidence>
<dbReference type="Gene3D" id="1.20.1250.20">
    <property type="entry name" value="MFS general substrate transporter like domains"/>
    <property type="match status" value="2"/>
</dbReference>
<reference evidence="10 11" key="1">
    <citation type="submission" date="2016-10" db="EMBL/GenBank/DDBJ databases">
        <authorList>
            <person name="de Groot N.N."/>
        </authorList>
    </citation>
    <scope>NUCLEOTIDE SEQUENCE [LARGE SCALE GENOMIC DNA]</scope>
    <source>
        <strain evidence="10 11">HL3</strain>
    </source>
</reference>
<evidence type="ECO:0000256" key="2">
    <source>
        <dbReference type="ARBA" id="ARBA00022448"/>
    </source>
</evidence>
<evidence type="ECO:0000256" key="6">
    <source>
        <dbReference type="ARBA" id="ARBA00022989"/>
    </source>
</evidence>
<gene>
    <name evidence="10" type="ORF">SAMN05660831_00748</name>
</gene>
<dbReference type="RefSeq" id="WP_205407737.1">
    <property type="nucleotide sequence ID" value="NZ_FOMJ01000001.1"/>
</dbReference>
<feature type="transmembrane region" description="Helical" evidence="8">
    <location>
        <begin position="132"/>
        <end position="151"/>
    </location>
</feature>
<dbReference type="PANTHER" id="PTHR23522:SF10">
    <property type="entry name" value="3-PHENYLPROPIONIC ACID TRANSPORTER-RELATED"/>
    <property type="match status" value="1"/>
</dbReference>
<keyword evidence="5 8" id="KW-0812">Transmembrane</keyword>
<feature type="transmembrane region" description="Helical" evidence="8">
    <location>
        <begin position="12"/>
        <end position="29"/>
    </location>
</feature>